<keyword evidence="3 8" id="KW-0436">Ligase</keyword>
<dbReference type="PRINTS" id="PR00097">
    <property type="entry name" value="ANTSNTHASEII"/>
</dbReference>
<feature type="binding site" evidence="8">
    <location>
        <position position="289"/>
    </location>
    <ligand>
        <name>L-glutamine</name>
        <dbReference type="ChEBI" id="CHEBI:58359"/>
    </ligand>
</feature>
<evidence type="ECO:0000256" key="7">
    <source>
        <dbReference type="ARBA" id="ARBA00048816"/>
    </source>
</evidence>
<evidence type="ECO:0000259" key="9">
    <source>
        <dbReference type="SMART" id="SM01097"/>
    </source>
</evidence>
<comment type="similarity">
    <text evidence="2 8">Belongs to the CarA family.</text>
</comment>
<keyword evidence="5 8" id="KW-0067">ATP-binding</keyword>
<dbReference type="GO" id="GO:0006541">
    <property type="term" value="P:glutamine metabolic process"/>
    <property type="evidence" value="ECO:0007669"/>
    <property type="project" value="InterPro"/>
</dbReference>
<dbReference type="PRINTS" id="PR00096">
    <property type="entry name" value="GATASE"/>
</dbReference>
<dbReference type="InterPro" id="IPR050472">
    <property type="entry name" value="Anth_synth/Amidotransfase"/>
</dbReference>
<comment type="catalytic activity">
    <reaction evidence="7 8">
        <text>hydrogencarbonate + L-glutamine + 2 ATP + H2O = carbamoyl phosphate + L-glutamate + 2 ADP + phosphate + 2 H(+)</text>
        <dbReference type="Rhea" id="RHEA:18633"/>
        <dbReference type="ChEBI" id="CHEBI:15377"/>
        <dbReference type="ChEBI" id="CHEBI:15378"/>
        <dbReference type="ChEBI" id="CHEBI:17544"/>
        <dbReference type="ChEBI" id="CHEBI:29985"/>
        <dbReference type="ChEBI" id="CHEBI:30616"/>
        <dbReference type="ChEBI" id="CHEBI:43474"/>
        <dbReference type="ChEBI" id="CHEBI:58228"/>
        <dbReference type="ChEBI" id="CHEBI:58359"/>
        <dbReference type="ChEBI" id="CHEBI:456216"/>
        <dbReference type="EC" id="6.3.5.5"/>
    </reaction>
</comment>
<dbReference type="Proteomes" id="UP000322294">
    <property type="component" value="Unassembled WGS sequence"/>
</dbReference>
<evidence type="ECO:0000313" key="11">
    <source>
        <dbReference type="Proteomes" id="UP000322294"/>
    </source>
</evidence>
<comment type="caution">
    <text evidence="10">The sequence shown here is derived from an EMBL/GenBank/DDBJ whole genome shotgun (WGS) entry which is preliminary data.</text>
</comment>
<dbReference type="PRINTS" id="PR00099">
    <property type="entry name" value="CPSGATASE"/>
</dbReference>
<feature type="binding site" evidence="8">
    <location>
        <position position="248"/>
    </location>
    <ligand>
        <name>L-glutamine</name>
        <dbReference type="ChEBI" id="CHEBI:58359"/>
    </ligand>
</feature>
<dbReference type="InterPro" id="IPR036480">
    <property type="entry name" value="CarbP_synth_ssu_N_sf"/>
</dbReference>
<feature type="binding site" evidence="8">
    <location>
        <position position="251"/>
    </location>
    <ligand>
        <name>L-glutamine</name>
        <dbReference type="ChEBI" id="CHEBI:58359"/>
    </ligand>
</feature>
<dbReference type="SUPFAM" id="SSF52021">
    <property type="entry name" value="Carbamoyl phosphate synthetase, small subunit N-terminal domain"/>
    <property type="match status" value="1"/>
</dbReference>
<evidence type="ECO:0000256" key="8">
    <source>
        <dbReference type="HAMAP-Rule" id="MF_01209"/>
    </source>
</evidence>
<gene>
    <name evidence="8" type="primary">carA</name>
    <name evidence="10" type="ORF">LZ11_01646</name>
</gene>
<comment type="subunit">
    <text evidence="8">Composed of two chains; the small (or glutamine) chain promotes the hydrolysis of glutamine to ammonia, which is used by the large (or ammonia) chain to synthesize carbamoyl phosphate. Tetramer of heterodimers (alpha,beta)4.</text>
</comment>
<name>A0A5S5AN40_9FIRM</name>
<dbReference type="SMART" id="SM01097">
    <property type="entry name" value="CPSase_sm_chain"/>
    <property type="match status" value="1"/>
</dbReference>
<dbReference type="UniPathway" id="UPA00070">
    <property type="reaction ID" value="UER00115"/>
</dbReference>
<dbReference type="HAMAP" id="MF_01209">
    <property type="entry name" value="CPSase_S_chain"/>
    <property type="match status" value="1"/>
</dbReference>
<dbReference type="Pfam" id="PF00117">
    <property type="entry name" value="GATase"/>
    <property type="match status" value="1"/>
</dbReference>
<comment type="pathway">
    <text evidence="1 8">Amino-acid biosynthesis; L-arginine biosynthesis; carbamoyl phosphate from bicarbonate: step 1/1.</text>
</comment>
<evidence type="ECO:0000256" key="3">
    <source>
        <dbReference type="ARBA" id="ARBA00022598"/>
    </source>
</evidence>
<keyword evidence="11" id="KW-1185">Reference proteome</keyword>
<organism evidence="10 11">
    <name type="scientific">Thermosediminibacter litoriperuensis</name>
    <dbReference type="NCBI Taxonomy" id="291989"/>
    <lineage>
        <taxon>Bacteria</taxon>
        <taxon>Bacillati</taxon>
        <taxon>Bacillota</taxon>
        <taxon>Clostridia</taxon>
        <taxon>Thermosediminibacterales</taxon>
        <taxon>Thermosediminibacteraceae</taxon>
        <taxon>Thermosediminibacter</taxon>
    </lineage>
</organism>
<accession>A0A5S5AN40</accession>
<keyword evidence="8" id="KW-0055">Arginine biosynthesis</keyword>
<feature type="active site" evidence="8">
    <location>
        <position position="333"/>
    </location>
</feature>
<feature type="binding site" evidence="8">
    <location>
        <position position="222"/>
    </location>
    <ligand>
        <name>L-glutamine</name>
        <dbReference type="ChEBI" id="CHEBI:58359"/>
    </ligand>
</feature>
<keyword evidence="6 8" id="KW-0315">Glutamine amidotransferase</keyword>
<dbReference type="InterPro" id="IPR017926">
    <property type="entry name" value="GATASE"/>
</dbReference>
<proteinExistence type="inferred from homology"/>
<feature type="binding site" evidence="8">
    <location>
        <position position="220"/>
    </location>
    <ligand>
        <name>L-glutamine</name>
        <dbReference type="ChEBI" id="CHEBI:58359"/>
    </ligand>
</feature>
<keyword evidence="8" id="KW-0028">Amino-acid biosynthesis</keyword>
<dbReference type="RefSeq" id="WP_148867387.1">
    <property type="nucleotide sequence ID" value="NZ_VNHO01000017.1"/>
</dbReference>
<feature type="region of interest" description="CPSase" evidence="8">
    <location>
        <begin position="1"/>
        <end position="172"/>
    </location>
</feature>
<comment type="pathway">
    <text evidence="8">Pyrimidine metabolism; UMP biosynthesis via de novo pathway; (S)-dihydroorotate from bicarbonate: step 1/3.</text>
</comment>
<feature type="active site" evidence="8">
    <location>
        <position position="331"/>
    </location>
</feature>
<reference evidence="10 11" key="1">
    <citation type="submission" date="2019-07" db="EMBL/GenBank/DDBJ databases">
        <title>Genomic Encyclopedia of Type Strains, Phase I: the one thousand microbial genomes (KMG-I) project.</title>
        <authorList>
            <person name="Kyrpides N."/>
        </authorList>
    </citation>
    <scope>NUCLEOTIDE SEQUENCE [LARGE SCALE GENOMIC DNA]</scope>
    <source>
        <strain evidence="10 11">DSM 16647</strain>
    </source>
</reference>
<dbReference type="Gene3D" id="3.50.30.20">
    <property type="entry name" value="Carbamoyl-phosphate synthase small subunit, N-terminal domain"/>
    <property type="match status" value="1"/>
</dbReference>
<dbReference type="Gene3D" id="3.40.50.880">
    <property type="match status" value="1"/>
</dbReference>
<feature type="binding site" evidence="8">
    <location>
        <position position="291"/>
    </location>
    <ligand>
        <name>L-glutamine</name>
        <dbReference type="ChEBI" id="CHEBI:58359"/>
    </ligand>
</feature>
<dbReference type="NCBIfam" id="NF009475">
    <property type="entry name" value="PRK12838.1"/>
    <property type="match status" value="1"/>
</dbReference>
<dbReference type="SUPFAM" id="SSF52317">
    <property type="entry name" value="Class I glutamine amidotransferase-like"/>
    <property type="match status" value="1"/>
</dbReference>
<dbReference type="PROSITE" id="PS51273">
    <property type="entry name" value="GATASE_TYPE_1"/>
    <property type="match status" value="1"/>
</dbReference>
<dbReference type="InterPro" id="IPR002474">
    <property type="entry name" value="CarbamoylP_synth_ssu_N"/>
</dbReference>
<dbReference type="EMBL" id="VNHO01000017">
    <property type="protein sequence ID" value="TYP52479.1"/>
    <property type="molecule type" value="Genomic_DNA"/>
</dbReference>
<feature type="binding site" evidence="8">
    <location>
        <position position="45"/>
    </location>
    <ligand>
        <name>L-glutamine</name>
        <dbReference type="ChEBI" id="CHEBI:58359"/>
    </ligand>
</feature>
<dbReference type="GO" id="GO:0006526">
    <property type="term" value="P:L-arginine biosynthetic process"/>
    <property type="evidence" value="ECO:0007669"/>
    <property type="project" value="UniProtKB-UniRule"/>
</dbReference>
<feature type="active site" description="Nucleophile" evidence="8">
    <location>
        <position position="247"/>
    </location>
</feature>
<dbReference type="InterPro" id="IPR035686">
    <property type="entry name" value="CPSase_GATase1"/>
</dbReference>
<dbReference type="UniPathway" id="UPA00068">
    <property type="reaction ID" value="UER00171"/>
</dbReference>
<evidence type="ECO:0000256" key="1">
    <source>
        <dbReference type="ARBA" id="ARBA00005077"/>
    </source>
</evidence>
<dbReference type="PANTHER" id="PTHR43418:SF7">
    <property type="entry name" value="CARBAMOYL-PHOSPHATE SYNTHASE SMALL CHAIN"/>
    <property type="match status" value="1"/>
</dbReference>
<dbReference type="CDD" id="cd01744">
    <property type="entry name" value="GATase1_CPSase"/>
    <property type="match status" value="1"/>
</dbReference>
<evidence type="ECO:0000313" key="10">
    <source>
        <dbReference type="EMBL" id="TYP52479.1"/>
    </source>
</evidence>
<dbReference type="Pfam" id="PF00988">
    <property type="entry name" value="CPSase_sm_chain"/>
    <property type="match status" value="1"/>
</dbReference>
<evidence type="ECO:0000256" key="2">
    <source>
        <dbReference type="ARBA" id="ARBA00007800"/>
    </source>
</evidence>
<dbReference type="OrthoDB" id="9804328at2"/>
<dbReference type="InterPro" id="IPR006274">
    <property type="entry name" value="CarbamoylP_synth_ssu"/>
</dbReference>
<evidence type="ECO:0000256" key="6">
    <source>
        <dbReference type="ARBA" id="ARBA00022962"/>
    </source>
</evidence>
<evidence type="ECO:0000256" key="5">
    <source>
        <dbReference type="ARBA" id="ARBA00022840"/>
    </source>
</evidence>
<evidence type="ECO:0000256" key="4">
    <source>
        <dbReference type="ARBA" id="ARBA00022741"/>
    </source>
</evidence>
<feature type="binding site" evidence="8">
    <location>
        <position position="292"/>
    </location>
    <ligand>
        <name>L-glutamine</name>
        <dbReference type="ChEBI" id="CHEBI:58359"/>
    </ligand>
</feature>
<dbReference type="NCBIfam" id="TIGR01368">
    <property type="entry name" value="CPSaseIIsmall"/>
    <property type="match status" value="1"/>
</dbReference>
<dbReference type="GO" id="GO:0004088">
    <property type="term" value="F:carbamoyl-phosphate synthase (glutamine-hydrolyzing) activity"/>
    <property type="evidence" value="ECO:0007669"/>
    <property type="project" value="UniProtKB-UniRule"/>
</dbReference>
<protein>
    <recommendedName>
        <fullName evidence="8">Carbamoyl phosphate synthase small chain</fullName>
        <ecNumber evidence="8">6.3.5.5</ecNumber>
    </recommendedName>
    <alternativeName>
        <fullName evidence="8">Carbamoyl phosphate synthetase glutamine chain</fullName>
    </alternativeName>
</protein>
<dbReference type="InterPro" id="IPR029062">
    <property type="entry name" value="Class_I_gatase-like"/>
</dbReference>
<keyword evidence="8" id="KW-0665">Pyrimidine biosynthesis</keyword>
<dbReference type="GO" id="GO:0005524">
    <property type="term" value="F:ATP binding"/>
    <property type="evidence" value="ECO:0007669"/>
    <property type="project" value="UniProtKB-UniRule"/>
</dbReference>
<comment type="catalytic activity">
    <reaction evidence="8">
        <text>L-glutamine + H2O = L-glutamate + NH4(+)</text>
        <dbReference type="Rhea" id="RHEA:15889"/>
        <dbReference type="ChEBI" id="CHEBI:15377"/>
        <dbReference type="ChEBI" id="CHEBI:28938"/>
        <dbReference type="ChEBI" id="CHEBI:29985"/>
        <dbReference type="ChEBI" id="CHEBI:58359"/>
    </reaction>
</comment>
<dbReference type="GO" id="GO:0004359">
    <property type="term" value="F:glutaminase activity"/>
    <property type="evidence" value="ECO:0007669"/>
    <property type="project" value="RHEA"/>
</dbReference>
<dbReference type="EC" id="6.3.5.5" evidence="8"/>
<dbReference type="AlphaFoldDB" id="A0A5S5AN40"/>
<dbReference type="GO" id="GO:0044205">
    <property type="term" value="P:'de novo' UMP biosynthetic process"/>
    <property type="evidence" value="ECO:0007669"/>
    <property type="project" value="UniProtKB-UniRule"/>
</dbReference>
<comment type="function">
    <text evidence="8">Small subunit of the glutamine-dependent carbamoyl phosphate synthetase (CPSase). CPSase catalyzes the formation of carbamoyl phosphate from the ammonia moiety of glutamine, carbonate, and phosphate donated by ATP, constituting the first step of 2 biosynthetic pathways, one leading to arginine and/or urea and the other to pyrimidine nucleotides. The small subunit (glutamine amidotransferase) binds and cleaves glutamine to supply the large subunit with the substrate ammonia.</text>
</comment>
<feature type="domain" description="Carbamoyl-phosphate synthase small subunit N-terminal" evidence="9">
    <location>
        <begin position="1"/>
        <end position="130"/>
    </location>
</feature>
<keyword evidence="4 8" id="KW-0547">Nucleotide-binding</keyword>
<dbReference type="GO" id="GO:0006207">
    <property type="term" value="P:'de novo' pyrimidine nucleobase biosynthetic process"/>
    <property type="evidence" value="ECO:0007669"/>
    <property type="project" value="InterPro"/>
</dbReference>
<sequence length="364" mass="39593">MKAILVLEDGSAFEGKALGASGTAWGELVFNTGMTGYQEVITDPSYAGQIVILTYPLIGNYGTRDAFSESQKPVLRGVVVREACERPPAGDDGNLDDYLKRCCIVGIERVDTRLLTKKIRSCGVMKAVLSTELDVRDAREMLRRQPELGSQDLVKQVTSKGVRVYGEENGIPVALMDFGVKHNILRCLVRRRCRVTVFPADAPAGSVLESRPAGVLLSNGPGDPKKAGYAVNTVRELLGKVPVFGICLGHQIMALALGGDTYKLRFGHRGSNHPVRDLKNGRVFITSQNHGYAVDGASLEKGVEVTFVNANDGTVEGLEVPKFRAFSVQFHPEASPGPGDTEYLFDEFLKLAGGEVRRCRRILQ</sequence>
<dbReference type="PANTHER" id="PTHR43418">
    <property type="entry name" value="MULTIFUNCTIONAL TRYPTOPHAN BIOSYNTHESIS PROTEIN-RELATED"/>
    <property type="match status" value="1"/>
</dbReference>